<feature type="repeat" description="PPR" evidence="2">
    <location>
        <begin position="96"/>
        <end position="130"/>
    </location>
</feature>
<accession>D7FIX3</accession>
<dbReference type="Pfam" id="PF13041">
    <property type="entry name" value="PPR_2"/>
    <property type="match status" value="1"/>
</dbReference>
<dbReference type="STRING" id="2880.D7FIX3"/>
<dbReference type="EMBL" id="FN647898">
    <property type="protein sequence ID" value="CBJ28921.1"/>
    <property type="molecule type" value="Genomic_DNA"/>
</dbReference>
<evidence type="ECO:0000313" key="5">
    <source>
        <dbReference type="Proteomes" id="UP000002630"/>
    </source>
</evidence>
<dbReference type="Gene3D" id="1.25.40.10">
    <property type="entry name" value="Tetratricopeptide repeat domain"/>
    <property type="match status" value="3"/>
</dbReference>
<dbReference type="InterPro" id="IPR002885">
    <property type="entry name" value="PPR_rpt"/>
</dbReference>
<dbReference type="PANTHER" id="PTHR47447:SF17">
    <property type="entry name" value="OS12G0638900 PROTEIN"/>
    <property type="match status" value="1"/>
</dbReference>
<sequence length="570" mass="59559">MCEGGGGSPAAVGATAGAAGRKGRKPPSAAAGVRRRPPQRQQQGKGLSSVEGTIERKQQLKVAELKKQLQRFASLRMWRRATEAFDKAKADGLPMTAATYTHAINVMSKGGRWKEAIELLEEMIAAGNDSNGGPKVTPSVVSYNAAITACSRASKVPAALRLLDEMSSRSGLSPDIYSYAAVMSGLAKARNPGRAIELLGEMRAAGMEPDLVCLKGAMEACRSKGAPKEAGVVLEQVRELDPTPSASAMADVLTSAISACVTEGAWEQATDWLTDIRMARGGRLPPPEAYAAAANACARAGQGVRARALIVELDNGATDEAHRPTLECYNAVVLGSAMAGDPKEALRTLKVDVPKAGLKPNTQGFNHVLQGLAKVGDWKTAITVLDEQRSGTFPDAPPDRWSYNNAIEACGRAGQVDPAVALLDAMRAASHRNRRLKPCRYSYRGALQACRAAVDDAAALRLLEGMKKDGIKGDQLCSLAAFSAVAAVGRDDKAAEILEDLARGGISTSEGAVASAKEGLVEILGSDVMGGGRFARVMAAFEVLEAAQAEKAAKKAELAAAAAAEEGRSA</sequence>
<dbReference type="SUPFAM" id="SSF48452">
    <property type="entry name" value="TPR-like"/>
    <property type="match status" value="1"/>
</dbReference>
<dbReference type="OMA" id="MEKCAGC"/>
<keyword evidence="1" id="KW-0677">Repeat</keyword>
<dbReference type="PANTHER" id="PTHR47447">
    <property type="entry name" value="OS03G0856100 PROTEIN"/>
    <property type="match status" value="1"/>
</dbReference>
<feature type="repeat" description="PPR" evidence="2">
    <location>
        <begin position="399"/>
        <end position="433"/>
    </location>
</feature>
<dbReference type="Pfam" id="PF13812">
    <property type="entry name" value="PPR_3"/>
    <property type="match status" value="1"/>
</dbReference>
<organism evidence="4 5">
    <name type="scientific">Ectocarpus siliculosus</name>
    <name type="common">Brown alga</name>
    <name type="synonym">Conferva siliculosa</name>
    <dbReference type="NCBI Taxonomy" id="2880"/>
    <lineage>
        <taxon>Eukaryota</taxon>
        <taxon>Sar</taxon>
        <taxon>Stramenopiles</taxon>
        <taxon>Ochrophyta</taxon>
        <taxon>PX clade</taxon>
        <taxon>Phaeophyceae</taxon>
        <taxon>Ectocarpales</taxon>
        <taxon>Ectocarpaceae</taxon>
        <taxon>Ectocarpus</taxon>
    </lineage>
</organism>
<dbReference type="PROSITE" id="PS51375">
    <property type="entry name" value="PPR"/>
    <property type="match status" value="4"/>
</dbReference>
<evidence type="ECO:0000256" key="3">
    <source>
        <dbReference type="SAM" id="MobiDB-lite"/>
    </source>
</evidence>
<feature type="repeat" description="PPR" evidence="2">
    <location>
        <begin position="139"/>
        <end position="174"/>
    </location>
</feature>
<dbReference type="eggNOG" id="KOG4197">
    <property type="taxonomic scope" value="Eukaryota"/>
</dbReference>
<dbReference type="Proteomes" id="UP000002630">
    <property type="component" value="Linkage Group LG34"/>
</dbReference>
<evidence type="ECO:0000313" key="4">
    <source>
        <dbReference type="EMBL" id="CBJ28921.1"/>
    </source>
</evidence>
<name>D7FIX3_ECTSI</name>
<feature type="region of interest" description="Disordered" evidence="3">
    <location>
        <begin position="1"/>
        <end position="53"/>
    </location>
</feature>
<evidence type="ECO:0000256" key="1">
    <source>
        <dbReference type="ARBA" id="ARBA00022737"/>
    </source>
</evidence>
<dbReference type="EMBL" id="FN649759">
    <property type="protein sequence ID" value="CBJ28921.1"/>
    <property type="molecule type" value="Genomic_DNA"/>
</dbReference>
<dbReference type="Pfam" id="PF01535">
    <property type="entry name" value="PPR"/>
    <property type="match status" value="1"/>
</dbReference>
<reference evidence="4 5" key="1">
    <citation type="journal article" date="2010" name="Nature">
        <title>The Ectocarpus genome and the independent evolution of multicellularity in brown algae.</title>
        <authorList>
            <person name="Cock J.M."/>
            <person name="Sterck L."/>
            <person name="Rouze P."/>
            <person name="Scornet D."/>
            <person name="Allen A.E."/>
            <person name="Amoutzias G."/>
            <person name="Anthouard V."/>
            <person name="Artiguenave F."/>
            <person name="Aury J.M."/>
            <person name="Badger J.H."/>
            <person name="Beszteri B."/>
            <person name="Billiau K."/>
            <person name="Bonnet E."/>
            <person name="Bothwell J.H."/>
            <person name="Bowler C."/>
            <person name="Boyen C."/>
            <person name="Brownlee C."/>
            <person name="Carrano C.J."/>
            <person name="Charrier B."/>
            <person name="Cho G.Y."/>
            <person name="Coelho S.M."/>
            <person name="Collen J."/>
            <person name="Corre E."/>
            <person name="Da Silva C."/>
            <person name="Delage L."/>
            <person name="Delaroque N."/>
            <person name="Dittami S.M."/>
            <person name="Doulbeau S."/>
            <person name="Elias M."/>
            <person name="Farnham G."/>
            <person name="Gachon C.M."/>
            <person name="Gschloessl B."/>
            <person name="Heesch S."/>
            <person name="Jabbari K."/>
            <person name="Jubin C."/>
            <person name="Kawai H."/>
            <person name="Kimura K."/>
            <person name="Kloareg B."/>
            <person name="Kupper F.C."/>
            <person name="Lang D."/>
            <person name="Le Bail A."/>
            <person name="Leblanc C."/>
            <person name="Lerouge P."/>
            <person name="Lohr M."/>
            <person name="Lopez P.J."/>
            <person name="Martens C."/>
            <person name="Maumus F."/>
            <person name="Michel G."/>
            <person name="Miranda-Saavedra D."/>
            <person name="Morales J."/>
            <person name="Moreau H."/>
            <person name="Motomura T."/>
            <person name="Nagasato C."/>
            <person name="Napoli C.A."/>
            <person name="Nelson D.R."/>
            <person name="Nyvall-Collen P."/>
            <person name="Peters A.F."/>
            <person name="Pommier C."/>
            <person name="Potin P."/>
            <person name="Poulain J."/>
            <person name="Quesneville H."/>
            <person name="Read B."/>
            <person name="Rensing S.A."/>
            <person name="Ritter A."/>
            <person name="Rousvoal S."/>
            <person name="Samanta M."/>
            <person name="Samson G."/>
            <person name="Schroeder D.C."/>
            <person name="Segurens B."/>
            <person name="Strittmatter M."/>
            <person name="Tonon T."/>
            <person name="Tregear J.W."/>
            <person name="Valentin K."/>
            <person name="von Dassow P."/>
            <person name="Yamagishi T."/>
            <person name="Van de Peer Y."/>
            <person name="Wincker P."/>
        </authorList>
    </citation>
    <scope>NUCLEOTIDE SEQUENCE [LARGE SCALE GENOMIC DNA]</scope>
    <source>
        <strain evidence="5">Ec32 / CCAP1310/4</strain>
    </source>
</reference>
<dbReference type="InParanoid" id="D7FIX3"/>
<dbReference type="OrthoDB" id="185373at2759"/>
<proteinExistence type="predicted"/>
<protein>
    <submittedName>
        <fullName evidence="4">Uncharacterized protein</fullName>
    </submittedName>
</protein>
<dbReference type="NCBIfam" id="TIGR00756">
    <property type="entry name" value="PPR"/>
    <property type="match status" value="3"/>
</dbReference>
<feature type="repeat" description="PPR" evidence="2">
    <location>
        <begin position="175"/>
        <end position="209"/>
    </location>
</feature>
<dbReference type="AlphaFoldDB" id="D7FIX3"/>
<dbReference type="InterPro" id="IPR011990">
    <property type="entry name" value="TPR-like_helical_dom_sf"/>
</dbReference>
<gene>
    <name evidence="4" type="ORF">Esi_0124_0027</name>
</gene>
<keyword evidence="5" id="KW-1185">Reference proteome</keyword>
<feature type="compositionally biased region" description="Low complexity" evidence="3">
    <location>
        <begin position="9"/>
        <end position="19"/>
    </location>
</feature>
<evidence type="ECO:0000256" key="2">
    <source>
        <dbReference type="PROSITE-ProRule" id="PRU00708"/>
    </source>
</evidence>